<feature type="compositionally biased region" description="Basic and acidic residues" evidence="1">
    <location>
        <begin position="64"/>
        <end position="73"/>
    </location>
</feature>
<accession>A0A831QR06</accession>
<reference evidence="2" key="1">
    <citation type="journal article" date="2020" name="mSystems">
        <title>Genome- and Community-Level Interaction Insights into Carbon Utilization and Element Cycling Functions of Hydrothermarchaeota in Hydrothermal Sediment.</title>
        <authorList>
            <person name="Zhou Z."/>
            <person name="Liu Y."/>
            <person name="Xu W."/>
            <person name="Pan J."/>
            <person name="Luo Z.H."/>
            <person name="Li M."/>
        </authorList>
    </citation>
    <scope>NUCLEOTIDE SEQUENCE [LARGE SCALE GENOMIC DNA]</scope>
    <source>
        <strain evidence="2">HyVt-345</strain>
    </source>
</reference>
<evidence type="ECO:0000313" key="2">
    <source>
        <dbReference type="EMBL" id="HEA21449.1"/>
    </source>
</evidence>
<dbReference type="AlphaFoldDB" id="A0A831QR06"/>
<protein>
    <submittedName>
        <fullName evidence="2">Uncharacterized protein</fullName>
    </submittedName>
</protein>
<dbReference type="EMBL" id="DRGL01000039">
    <property type="protein sequence ID" value="HEA21449.1"/>
    <property type="molecule type" value="Genomic_DNA"/>
</dbReference>
<dbReference type="Proteomes" id="UP000886191">
    <property type="component" value="Unassembled WGS sequence"/>
</dbReference>
<sequence>MTLNQKIINLIEQGCSENDTIPKTHLDWMAGKIKAIILAEIEKDTFWVANTHVVAIDDVHELLGTNESDRDSTTGRQDVPDATPVQDQRQKT</sequence>
<proteinExistence type="predicted"/>
<organism evidence="2">
    <name type="scientific">Pricia antarctica</name>
    <dbReference type="NCBI Taxonomy" id="641691"/>
    <lineage>
        <taxon>Bacteria</taxon>
        <taxon>Pseudomonadati</taxon>
        <taxon>Bacteroidota</taxon>
        <taxon>Flavobacteriia</taxon>
        <taxon>Flavobacteriales</taxon>
        <taxon>Flavobacteriaceae</taxon>
        <taxon>Pricia</taxon>
    </lineage>
</organism>
<evidence type="ECO:0000256" key="1">
    <source>
        <dbReference type="SAM" id="MobiDB-lite"/>
    </source>
</evidence>
<feature type="region of interest" description="Disordered" evidence="1">
    <location>
        <begin position="64"/>
        <end position="92"/>
    </location>
</feature>
<gene>
    <name evidence="2" type="ORF">ENH87_11075</name>
</gene>
<name>A0A831QR06_9FLAO</name>
<comment type="caution">
    <text evidence="2">The sequence shown here is derived from an EMBL/GenBank/DDBJ whole genome shotgun (WGS) entry which is preliminary data.</text>
</comment>